<dbReference type="InterPro" id="IPR058501">
    <property type="entry name" value="DUF8188"/>
</dbReference>
<dbReference type="RefSeq" id="WP_111636381.1">
    <property type="nucleotide sequence ID" value="NZ_QLLR01000046.1"/>
</dbReference>
<organism evidence="3 4">
    <name type="scientific">Pedobacter cryoconitis</name>
    <dbReference type="NCBI Taxonomy" id="188932"/>
    <lineage>
        <taxon>Bacteria</taxon>
        <taxon>Pseudomonadati</taxon>
        <taxon>Bacteroidota</taxon>
        <taxon>Sphingobacteriia</taxon>
        <taxon>Sphingobacteriales</taxon>
        <taxon>Sphingobacteriaceae</taxon>
        <taxon>Pedobacter</taxon>
    </lineage>
</organism>
<dbReference type="EMBL" id="QLLR01000046">
    <property type="protein sequence ID" value="RAJ20901.1"/>
    <property type="molecule type" value="Genomic_DNA"/>
</dbReference>
<keyword evidence="1" id="KW-0812">Transmembrane</keyword>
<proteinExistence type="predicted"/>
<evidence type="ECO:0000313" key="4">
    <source>
        <dbReference type="Proteomes" id="UP000249754"/>
    </source>
</evidence>
<reference evidence="3 4" key="1">
    <citation type="submission" date="2018-06" db="EMBL/GenBank/DDBJ databases">
        <title>Genomic Encyclopedia of Archaeal and Bacterial Type Strains, Phase II (KMG-II): from individual species to whole genera.</title>
        <authorList>
            <person name="Goeker M."/>
        </authorList>
    </citation>
    <scope>NUCLEOTIDE SEQUENCE [LARGE SCALE GENOMIC DNA]</scope>
    <source>
        <strain evidence="3 4">DSM 14825</strain>
    </source>
</reference>
<keyword evidence="1" id="KW-0472">Membrane</keyword>
<evidence type="ECO:0000256" key="1">
    <source>
        <dbReference type="SAM" id="Phobius"/>
    </source>
</evidence>
<comment type="caution">
    <text evidence="3">The sequence shown here is derived from an EMBL/GenBank/DDBJ whole genome shotgun (WGS) entry which is preliminary data.</text>
</comment>
<evidence type="ECO:0000313" key="3">
    <source>
        <dbReference type="EMBL" id="RAJ20901.1"/>
    </source>
</evidence>
<feature type="transmembrane region" description="Helical" evidence="1">
    <location>
        <begin position="6"/>
        <end position="27"/>
    </location>
</feature>
<feature type="domain" description="DUF8188" evidence="2">
    <location>
        <begin position="32"/>
        <end position="195"/>
    </location>
</feature>
<sequence length="199" mass="23172">MGGFIGYTIGAVILLPLLLVGYNYFFLHKNNVNKYIKEYSHNTTDVVLNVPYFNKSALPGDDLVKHKIYTTSLASKNMGRDGSQKTVMRYRIVFDRESKKYFQVTMFDLFNDFWGTLDDNKVYGKVNKEDLNDPNLGNKEKPILVFSVKGFDKPMVGINMNRDSVDYTTSQKQYEYNVLMYLTYAMSKEEFKERFEKGK</sequence>
<accession>A0A327RWT3</accession>
<name>A0A327RWT3_9SPHI</name>
<protein>
    <recommendedName>
        <fullName evidence="2">DUF8188 domain-containing protein</fullName>
    </recommendedName>
</protein>
<gene>
    <name evidence="3" type="ORF">LY11_05103</name>
</gene>
<keyword evidence="1" id="KW-1133">Transmembrane helix</keyword>
<evidence type="ECO:0000259" key="2">
    <source>
        <dbReference type="Pfam" id="PF26603"/>
    </source>
</evidence>
<dbReference type="Pfam" id="PF26603">
    <property type="entry name" value="DUF8188"/>
    <property type="match status" value="1"/>
</dbReference>
<dbReference type="Proteomes" id="UP000249754">
    <property type="component" value="Unassembled WGS sequence"/>
</dbReference>
<dbReference type="OrthoDB" id="761145at2"/>
<dbReference type="AlphaFoldDB" id="A0A327RWT3"/>